<evidence type="ECO:0000313" key="7">
    <source>
        <dbReference type="EMBL" id="CAE0374543.1"/>
    </source>
</evidence>
<evidence type="ECO:0000256" key="1">
    <source>
        <dbReference type="ARBA" id="ARBA00000971"/>
    </source>
</evidence>
<dbReference type="PANTHER" id="PTHR10516">
    <property type="entry name" value="PEPTIDYL-PROLYL CIS-TRANS ISOMERASE"/>
    <property type="match status" value="1"/>
</dbReference>
<dbReference type="EC" id="5.2.1.8" evidence="2 5"/>
<dbReference type="PROSITE" id="PS50059">
    <property type="entry name" value="FKBP_PPIASE"/>
    <property type="match status" value="1"/>
</dbReference>
<proteinExistence type="predicted"/>
<evidence type="ECO:0000256" key="4">
    <source>
        <dbReference type="ARBA" id="ARBA00023235"/>
    </source>
</evidence>
<name>A0A7S3K4C4_9STRA</name>
<dbReference type="SUPFAM" id="SSF54534">
    <property type="entry name" value="FKBP-like"/>
    <property type="match status" value="1"/>
</dbReference>
<dbReference type="PANTHER" id="PTHR10516:SF443">
    <property type="entry name" value="FK506-BINDING PROTEIN 59-RELATED"/>
    <property type="match status" value="1"/>
</dbReference>
<evidence type="ECO:0000256" key="5">
    <source>
        <dbReference type="PROSITE-ProRule" id="PRU00277"/>
    </source>
</evidence>
<evidence type="ECO:0000256" key="3">
    <source>
        <dbReference type="ARBA" id="ARBA00023110"/>
    </source>
</evidence>
<keyword evidence="4 5" id="KW-0413">Isomerase</keyword>
<dbReference type="InterPro" id="IPR001179">
    <property type="entry name" value="PPIase_FKBP_dom"/>
</dbReference>
<evidence type="ECO:0000259" key="6">
    <source>
        <dbReference type="PROSITE" id="PS50059"/>
    </source>
</evidence>
<keyword evidence="3 5" id="KW-0697">Rotamase</keyword>
<gene>
    <name evidence="7" type="ORF">ALAG00032_LOCUS15346</name>
</gene>
<dbReference type="InterPro" id="IPR046357">
    <property type="entry name" value="PPIase_dom_sf"/>
</dbReference>
<dbReference type="Gene3D" id="3.10.50.40">
    <property type="match status" value="1"/>
</dbReference>
<dbReference type="AlphaFoldDB" id="A0A7S3K4C4"/>
<dbReference type="InterPro" id="IPR050689">
    <property type="entry name" value="FKBP-type_PPIase"/>
</dbReference>
<comment type="catalytic activity">
    <reaction evidence="1 5">
        <text>[protein]-peptidylproline (omega=180) = [protein]-peptidylproline (omega=0)</text>
        <dbReference type="Rhea" id="RHEA:16237"/>
        <dbReference type="Rhea" id="RHEA-COMP:10747"/>
        <dbReference type="Rhea" id="RHEA-COMP:10748"/>
        <dbReference type="ChEBI" id="CHEBI:83833"/>
        <dbReference type="ChEBI" id="CHEBI:83834"/>
        <dbReference type="EC" id="5.2.1.8"/>
    </reaction>
</comment>
<protein>
    <recommendedName>
        <fullName evidence="2 5">peptidylprolyl isomerase</fullName>
        <ecNumber evidence="2 5">5.2.1.8</ecNumber>
    </recommendedName>
</protein>
<accession>A0A7S3K4C4</accession>
<feature type="domain" description="PPIase FKBP-type" evidence="6">
    <location>
        <begin position="32"/>
        <end position="120"/>
    </location>
</feature>
<evidence type="ECO:0000256" key="2">
    <source>
        <dbReference type="ARBA" id="ARBA00013194"/>
    </source>
</evidence>
<reference evidence="7" key="1">
    <citation type="submission" date="2021-01" db="EMBL/GenBank/DDBJ databases">
        <authorList>
            <person name="Corre E."/>
            <person name="Pelletier E."/>
            <person name="Niang G."/>
            <person name="Scheremetjew M."/>
            <person name="Finn R."/>
            <person name="Kale V."/>
            <person name="Holt S."/>
            <person name="Cochrane G."/>
            <person name="Meng A."/>
            <person name="Brown T."/>
            <person name="Cohen L."/>
        </authorList>
    </citation>
    <scope>NUCLEOTIDE SEQUENCE</scope>
    <source>
        <strain evidence="7">CCMP1510</strain>
    </source>
</reference>
<sequence>MSSKIEQNTEVDSGLVIKTIRPGDATHYPRPPATCRIHYVGKLPDGTIFDSSRARSRPLLFRLGNEQLIPGLEHGIQMMSIGQISQMILPPHLAYGSTGYLPVIPPNCTLTYEVELIAFNIEEGEHLPQKEVVADTFPSLTAAGT</sequence>
<organism evidence="7">
    <name type="scientific">Aureoumbra lagunensis</name>
    <dbReference type="NCBI Taxonomy" id="44058"/>
    <lineage>
        <taxon>Eukaryota</taxon>
        <taxon>Sar</taxon>
        <taxon>Stramenopiles</taxon>
        <taxon>Ochrophyta</taxon>
        <taxon>Pelagophyceae</taxon>
        <taxon>Pelagomonadales</taxon>
        <taxon>Aureoumbra</taxon>
    </lineage>
</organism>
<dbReference type="GO" id="GO:0003755">
    <property type="term" value="F:peptidyl-prolyl cis-trans isomerase activity"/>
    <property type="evidence" value="ECO:0007669"/>
    <property type="project" value="UniProtKB-KW"/>
</dbReference>
<dbReference type="EMBL" id="HBIJ01023298">
    <property type="protein sequence ID" value="CAE0374543.1"/>
    <property type="molecule type" value="Transcribed_RNA"/>
</dbReference>
<dbReference type="GO" id="GO:0005737">
    <property type="term" value="C:cytoplasm"/>
    <property type="evidence" value="ECO:0007669"/>
    <property type="project" value="TreeGrafter"/>
</dbReference>
<dbReference type="Pfam" id="PF00254">
    <property type="entry name" value="FKBP_C"/>
    <property type="match status" value="1"/>
</dbReference>
<dbReference type="FunFam" id="3.10.50.40:FF:000006">
    <property type="entry name" value="Peptidyl-prolyl cis-trans isomerase"/>
    <property type="match status" value="1"/>
</dbReference>